<dbReference type="Proteomes" id="UP000663852">
    <property type="component" value="Unassembled WGS sequence"/>
</dbReference>
<sequence length="91" mass="10554">MKVSRTYLRYFIFVLLISCDIILARRRRKLCDASVNEIFGSCANPCRQENCENRIYNTTLPLCLDPCTEGCICKYGHVRRKNVTDPCVKKC</sequence>
<protein>
    <recommendedName>
        <fullName evidence="2">TIL domain-containing protein</fullName>
    </recommendedName>
</protein>
<dbReference type="InterPro" id="IPR002919">
    <property type="entry name" value="TIL_dom"/>
</dbReference>
<evidence type="ECO:0000313" key="3">
    <source>
        <dbReference type="EMBL" id="CAF1143500.1"/>
    </source>
</evidence>
<evidence type="ECO:0000256" key="1">
    <source>
        <dbReference type="SAM" id="Phobius"/>
    </source>
</evidence>
<reference evidence="3" key="1">
    <citation type="submission" date="2021-02" db="EMBL/GenBank/DDBJ databases">
        <authorList>
            <person name="Nowell W R."/>
        </authorList>
    </citation>
    <scope>NUCLEOTIDE SEQUENCE</scope>
</reference>
<feature type="domain" description="TIL" evidence="2">
    <location>
        <begin position="35"/>
        <end position="90"/>
    </location>
</feature>
<feature type="transmembrane region" description="Helical" evidence="1">
    <location>
        <begin position="6"/>
        <end position="24"/>
    </location>
</feature>
<accession>A0A814S5L1</accession>
<organism evidence="3 4">
    <name type="scientific">Adineta ricciae</name>
    <name type="common">Rotifer</name>
    <dbReference type="NCBI Taxonomy" id="249248"/>
    <lineage>
        <taxon>Eukaryota</taxon>
        <taxon>Metazoa</taxon>
        <taxon>Spiralia</taxon>
        <taxon>Gnathifera</taxon>
        <taxon>Rotifera</taxon>
        <taxon>Eurotatoria</taxon>
        <taxon>Bdelloidea</taxon>
        <taxon>Adinetida</taxon>
        <taxon>Adinetidae</taxon>
        <taxon>Adineta</taxon>
    </lineage>
</organism>
<evidence type="ECO:0000313" key="4">
    <source>
        <dbReference type="Proteomes" id="UP000663852"/>
    </source>
</evidence>
<dbReference type="Pfam" id="PF01826">
    <property type="entry name" value="TIL"/>
    <property type="match status" value="1"/>
</dbReference>
<gene>
    <name evidence="3" type="ORF">EDS130_LOCUS22221</name>
</gene>
<dbReference type="SUPFAM" id="SSF57567">
    <property type="entry name" value="Serine protease inhibitors"/>
    <property type="match status" value="1"/>
</dbReference>
<keyword evidence="1" id="KW-0812">Transmembrane</keyword>
<keyword evidence="1" id="KW-0472">Membrane</keyword>
<dbReference type="AlphaFoldDB" id="A0A814S5L1"/>
<dbReference type="Gene3D" id="2.10.25.10">
    <property type="entry name" value="Laminin"/>
    <property type="match status" value="1"/>
</dbReference>
<dbReference type="CDD" id="cd19941">
    <property type="entry name" value="TIL"/>
    <property type="match status" value="1"/>
</dbReference>
<proteinExistence type="predicted"/>
<dbReference type="OrthoDB" id="6236007at2759"/>
<comment type="caution">
    <text evidence="3">The sequence shown here is derived from an EMBL/GenBank/DDBJ whole genome shotgun (WGS) entry which is preliminary data.</text>
</comment>
<dbReference type="InterPro" id="IPR036084">
    <property type="entry name" value="Ser_inhib-like_sf"/>
</dbReference>
<keyword evidence="1" id="KW-1133">Transmembrane helix</keyword>
<evidence type="ECO:0000259" key="2">
    <source>
        <dbReference type="Pfam" id="PF01826"/>
    </source>
</evidence>
<name>A0A814S5L1_ADIRI</name>
<dbReference type="EMBL" id="CAJNOJ010000115">
    <property type="protein sequence ID" value="CAF1143500.1"/>
    <property type="molecule type" value="Genomic_DNA"/>
</dbReference>